<evidence type="ECO:0000313" key="3">
    <source>
        <dbReference type="Proteomes" id="UP000199229"/>
    </source>
</evidence>
<dbReference type="Proteomes" id="UP000199229">
    <property type="component" value="Unassembled WGS sequence"/>
</dbReference>
<organism evidence="2 3">
    <name type="scientific">Methylobacterium gossipiicola</name>
    <dbReference type="NCBI Taxonomy" id="582675"/>
    <lineage>
        <taxon>Bacteria</taxon>
        <taxon>Pseudomonadati</taxon>
        <taxon>Pseudomonadota</taxon>
        <taxon>Alphaproteobacteria</taxon>
        <taxon>Hyphomicrobiales</taxon>
        <taxon>Methylobacteriaceae</taxon>
        <taxon>Methylobacterium</taxon>
    </lineage>
</organism>
<keyword evidence="1" id="KW-0732">Signal</keyword>
<accession>A0A1I2RSR1</accession>
<sequence>MRVRALAAVAALFLISGARAQEPARSAEAVPESTDPAICTGFDWPLLREQAWFAAPNLPRLESGGALSAGMPGAVLKLKPQADLVPPFQPTREPKPGTYGGVLTVPAPVTPGLYQVTLSAKAWVDVSQDGTTPRPPLAHTAQHGCRGLAKSVRFQLGTAPLVVVVSGARADTIRIAVAPAE</sequence>
<dbReference type="OrthoDB" id="7376020at2"/>
<evidence type="ECO:0000256" key="1">
    <source>
        <dbReference type="SAM" id="SignalP"/>
    </source>
</evidence>
<feature type="signal peptide" evidence="1">
    <location>
        <begin position="1"/>
        <end position="20"/>
    </location>
</feature>
<name>A0A1I2RSR1_9HYPH</name>
<feature type="chain" id="PRO_5011641307" description="Homogentisate 1,2-dioxygenase" evidence="1">
    <location>
        <begin position="21"/>
        <end position="181"/>
    </location>
</feature>
<keyword evidence="3" id="KW-1185">Reference proteome</keyword>
<dbReference type="AlphaFoldDB" id="A0A1I2RSR1"/>
<dbReference type="STRING" id="582675.SAMN05192565_103137"/>
<evidence type="ECO:0008006" key="4">
    <source>
        <dbReference type="Google" id="ProtNLM"/>
    </source>
</evidence>
<dbReference type="RefSeq" id="WP_091969156.1">
    <property type="nucleotide sequence ID" value="NZ_FOPM01000003.1"/>
</dbReference>
<proteinExistence type="predicted"/>
<protein>
    <recommendedName>
        <fullName evidence="4">Homogentisate 1,2-dioxygenase</fullName>
    </recommendedName>
</protein>
<gene>
    <name evidence="2" type="ORF">SAMN05192565_103137</name>
</gene>
<dbReference type="EMBL" id="FOPM01000003">
    <property type="protein sequence ID" value="SFG43694.1"/>
    <property type="molecule type" value="Genomic_DNA"/>
</dbReference>
<reference evidence="3" key="1">
    <citation type="submission" date="2016-10" db="EMBL/GenBank/DDBJ databases">
        <authorList>
            <person name="Varghese N."/>
            <person name="Submissions S."/>
        </authorList>
    </citation>
    <scope>NUCLEOTIDE SEQUENCE [LARGE SCALE GENOMIC DNA]</scope>
    <source>
        <strain evidence="3">Gh-105</strain>
    </source>
</reference>
<evidence type="ECO:0000313" key="2">
    <source>
        <dbReference type="EMBL" id="SFG43694.1"/>
    </source>
</evidence>